<dbReference type="eggNOG" id="arCOG01972">
    <property type="taxonomic scope" value="Archaea"/>
</dbReference>
<dbReference type="GeneID" id="4782678"/>
<proteinExistence type="predicted"/>
<accession>A2BLA6</accession>
<gene>
    <name evidence="1" type="ordered locus">Hbut_0919</name>
</gene>
<sequence length="122" mass="14212">MLEVETLEELRKTIEAHRLVLILVYDSQSPHGRYLASLLDDFAFKVEPVIRVVKVDAALVRDVEKELGSPPRLLLYLEGKRIWEQLGFFYNYSSDIYAIRRGILYALRRYNITPQSLGISLR</sequence>
<dbReference type="KEGG" id="hbu:Hbut_0919"/>
<name>A2BLA6_HYPBU</name>
<dbReference type="RefSeq" id="WP_011822085.1">
    <property type="nucleotide sequence ID" value="NC_008818.1"/>
</dbReference>
<dbReference type="STRING" id="415426.Hbut_0919"/>
<dbReference type="Proteomes" id="UP000002593">
    <property type="component" value="Chromosome"/>
</dbReference>
<reference evidence="1 2" key="1">
    <citation type="journal article" date="2007" name="Archaea">
        <title>The genome of Hyperthermus butylicus: a sulfur-reducing, peptide fermenting, neutrophilic Crenarchaeote growing up to 108 degrees C.</title>
        <authorList>
            <person name="Brugger K."/>
            <person name="Chen L."/>
            <person name="Stark M."/>
            <person name="Zibat A."/>
            <person name="Redder P."/>
            <person name="Ruepp A."/>
            <person name="Awayez M."/>
            <person name="She Q."/>
            <person name="Garrett R.A."/>
            <person name="Klenk H.P."/>
        </authorList>
    </citation>
    <scope>NUCLEOTIDE SEQUENCE [LARGE SCALE GENOMIC DNA]</scope>
    <source>
        <strain evidence="2">DSM 5456 / JCM 9403 / PLM1-5</strain>
    </source>
</reference>
<dbReference type="Gene3D" id="3.40.30.10">
    <property type="entry name" value="Glutaredoxin"/>
    <property type="match status" value="1"/>
</dbReference>
<dbReference type="OrthoDB" id="15095at2157"/>
<keyword evidence="2" id="KW-1185">Reference proteome</keyword>
<dbReference type="HOGENOM" id="CLU_2021477_0_0_2"/>
<dbReference type="AlphaFoldDB" id="A2BLA6"/>
<evidence type="ECO:0000313" key="2">
    <source>
        <dbReference type="Proteomes" id="UP000002593"/>
    </source>
</evidence>
<dbReference type="SUPFAM" id="SSF52833">
    <property type="entry name" value="Thioredoxin-like"/>
    <property type="match status" value="1"/>
</dbReference>
<organism evidence="1 2">
    <name type="scientific">Hyperthermus butylicus (strain DSM 5456 / JCM 9403 / PLM1-5)</name>
    <dbReference type="NCBI Taxonomy" id="415426"/>
    <lineage>
        <taxon>Archaea</taxon>
        <taxon>Thermoproteota</taxon>
        <taxon>Thermoprotei</taxon>
        <taxon>Desulfurococcales</taxon>
        <taxon>Pyrodictiaceae</taxon>
        <taxon>Hyperthermus</taxon>
    </lineage>
</organism>
<evidence type="ECO:0000313" key="1">
    <source>
        <dbReference type="EMBL" id="ABM80767.1"/>
    </source>
</evidence>
<dbReference type="EnsemblBacteria" id="ABM80767">
    <property type="protein sequence ID" value="ABM80767"/>
    <property type="gene ID" value="Hbut_0919"/>
</dbReference>
<dbReference type="EMBL" id="CP000493">
    <property type="protein sequence ID" value="ABM80767.1"/>
    <property type="molecule type" value="Genomic_DNA"/>
</dbReference>
<dbReference type="InterPro" id="IPR036249">
    <property type="entry name" value="Thioredoxin-like_sf"/>
</dbReference>
<protein>
    <submittedName>
        <fullName evidence="1">Uncharacterized protein</fullName>
    </submittedName>
</protein>